<evidence type="ECO:0000313" key="4">
    <source>
        <dbReference type="EMBL" id="QQP56954.1"/>
    </source>
</evidence>
<evidence type="ECO:0000256" key="1">
    <source>
        <dbReference type="ARBA" id="ARBA00004123"/>
    </source>
</evidence>
<organism evidence="4 5">
    <name type="scientific">Caligus rogercresseyi</name>
    <name type="common">Sea louse</name>
    <dbReference type="NCBI Taxonomy" id="217165"/>
    <lineage>
        <taxon>Eukaryota</taxon>
        <taxon>Metazoa</taxon>
        <taxon>Ecdysozoa</taxon>
        <taxon>Arthropoda</taxon>
        <taxon>Crustacea</taxon>
        <taxon>Multicrustacea</taxon>
        <taxon>Hexanauplia</taxon>
        <taxon>Copepoda</taxon>
        <taxon>Siphonostomatoida</taxon>
        <taxon>Caligidae</taxon>
        <taxon>Caligus</taxon>
    </lineage>
</organism>
<evidence type="ECO:0000256" key="2">
    <source>
        <dbReference type="ARBA" id="ARBA00022664"/>
    </source>
</evidence>
<evidence type="ECO:0000256" key="3">
    <source>
        <dbReference type="ARBA" id="ARBA00023242"/>
    </source>
</evidence>
<keyword evidence="3" id="KW-0539">Nucleus</keyword>
<name>A0A7T8KJA2_CALRO</name>
<reference evidence="5" key="1">
    <citation type="submission" date="2021-01" db="EMBL/GenBank/DDBJ databases">
        <title>Caligus Genome Assembly.</title>
        <authorList>
            <person name="Gallardo-Escarate C."/>
        </authorList>
    </citation>
    <scope>NUCLEOTIDE SEQUENCE [LARGE SCALE GENOMIC DNA]</scope>
</reference>
<protein>
    <submittedName>
        <fullName evidence="4">Cleavage stimulation factor 50 kDa subunit</fullName>
    </submittedName>
</protein>
<dbReference type="OrthoDB" id="14421at2759"/>
<dbReference type="GO" id="GO:0003723">
    <property type="term" value="F:RNA binding"/>
    <property type="evidence" value="ECO:0007669"/>
    <property type="project" value="TreeGrafter"/>
</dbReference>
<gene>
    <name evidence="4" type="ORF">FKW44_001796</name>
</gene>
<evidence type="ECO:0000313" key="5">
    <source>
        <dbReference type="Proteomes" id="UP000595437"/>
    </source>
</evidence>
<keyword evidence="5" id="KW-1185">Reference proteome</keyword>
<dbReference type="InterPro" id="IPR044633">
    <property type="entry name" value="CstF1-like"/>
</dbReference>
<dbReference type="AlphaFoldDB" id="A0A7T8KJA2"/>
<keyword evidence="2" id="KW-0507">mRNA processing</keyword>
<dbReference type="PANTHER" id="PTHR44133:SF2">
    <property type="entry name" value="CLEAVAGE STIMULATION FACTOR SUBUNIT 1"/>
    <property type="match status" value="1"/>
</dbReference>
<proteinExistence type="predicted"/>
<comment type="subcellular location">
    <subcellularLocation>
        <location evidence="1">Nucleus</location>
    </subcellularLocation>
</comment>
<dbReference type="EMBL" id="CP045890">
    <property type="protein sequence ID" value="QQP56954.1"/>
    <property type="molecule type" value="Genomic_DNA"/>
</dbReference>
<sequence length="102" mass="11805">MIAFLLREQKKNLVNHYFLSFLNKENRAQAVFNHTEDYVMFPDEATTSLCCWDSRNASRKQLLSLGHNGAVRNIVHSTVSPAFLTSSDDFRARFWFKRSSSS</sequence>
<dbReference type="PANTHER" id="PTHR44133">
    <property type="entry name" value="CLEAVAGE STIMULATION FACTOR SUBUNIT 1"/>
    <property type="match status" value="1"/>
</dbReference>
<dbReference type="GO" id="GO:0031124">
    <property type="term" value="P:mRNA 3'-end processing"/>
    <property type="evidence" value="ECO:0007669"/>
    <property type="project" value="InterPro"/>
</dbReference>
<accession>A0A7T8KJA2</accession>
<dbReference type="GO" id="GO:0005848">
    <property type="term" value="C:mRNA cleavage stimulating factor complex"/>
    <property type="evidence" value="ECO:0007669"/>
    <property type="project" value="InterPro"/>
</dbReference>
<dbReference type="Proteomes" id="UP000595437">
    <property type="component" value="Chromosome 1"/>
</dbReference>